<evidence type="ECO:0000256" key="2">
    <source>
        <dbReference type="SAM" id="Phobius"/>
    </source>
</evidence>
<accession>A0A7M2WZT2</accession>
<protein>
    <submittedName>
        <fullName evidence="3">Uncharacterized protein</fullName>
    </submittedName>
</protein>
<reference evidence="3 4" key="1">
    <citation type="submission" date="2020-10" db="EMBL/GenBank/DDBJ databases">
        <title>Wide distribution of Phycisphaera-like planctomycetes from WD2101 soil group in peatlands and genome analysis of the first cultivated representative.</title>
        <authorList>
            <person name="Dedysh S.N."/>
            <person name="Beletsky A.V."/>
            <person name="Ivanova A."/>
            <person name="Kulichevskaya I.S."/>
            <person name="Suzina N.E."/>
            <person name="Philippov D.A."/>
            <person name="Rakitin A.L."/>
            <person name="Mardanov A.V."/>
            <person name="Ravin N.V."/>
        </authorList>
    </citation>
    <scope>NUCLEOTIDE SEQUENCE [LARGE SCALE GENOMIC DNA]</scope>
    <source>
        <strain evidence="3 4">M1803</strain>
    </source>
</reference>
<proteinExistence type="predicted"/>
<dbReference type="AlphaFoldDB" id="A0A7M2WZT2"/>
<evidence type="ECO:0000313" key="3">
    <source>
        <dbReference type="EMBL" id="QOV90884.1"/>
    </source>
</evidence>
<feature type="region of interest" description="Disordered" evidence="1">
    <location>
        <begin position="48"/>
        <end position="75"/>
    </location>
</feature>
<organism evidence="3 4">
    <name type="scientific">Humisphaera borealis</name>
    <dbReference type="NCBI Taxonomy" id="2807512"/>
    <lineage>
        <taxon>Bacteria</taxon>
        <taxon>Pseudomonadati</taxon>
        <taxon>Planctomycetota</taxon>
        <taxon>Phycisphaerae</taxon>
        <taxon>Tepidisphaerales</taxon>
        <taxon>Tepidisphaeraceae</taxon>
        <taxon>Humisphaera</taxon>
    </lineage>
</organism>
<feature type="transmembrane region" description="Helical" evidence="2">
    <location>
        <begin position="12"/>
        <end position="32"/>
    </location>
</feature>
<dbReference type="EMBL" id="CP063458">
    <property type="protein sequence ID" value="QOV90884.1"/>
    <property type="molecule type" value="Genomic_DNA"/>
</dbReference>
<dbReference type="Proteomes" id="UP000593765">
    <property type="component" value="Chromosome"/>
</dbReference>
<evidence type="ECO:0000256" key="1">
    <source>
        <dbReference type="SAM" id="MobiDB-lite"/>
    </source>
</evidence>
<dbReference type="RefSeq" id="WP_206293988.1">
    <property type="nucleotide sequence ID" value="NZ_CP063458.1"/>
</dbReference>
<keyword evidence="2" id="KW-1133">Transmembrane helix</keyword>
<evidence type="ECO:0000313" key="4">
    <source>
        <dbReference type="Proteomes" id="UP000593765"/>
    </source>
</evidence>
<gene>
    <name evidence="3" type="ORF">IPV69_05860</name>
</gene>
<keyword evidence="4" id="KW-1185">Reference proteome</keyword>
<keyword evidence="2" id="KW-0472">Membrane</keyword>
<dbReference type="KEGG" id="hbs:IPV69_05860"/>
<keyword evidence="2" id="KW-0812">Transmembrane</keyword>
<sequence length="105" mass="11032">MAALIEICPAMTPAAALDFGVVSFGYLLAARLKRDERIEQRMKQERLKVSVAGEPDADGVGPMSDGPGGTKSQRFSGKAGFQMLYAQLGLGTANDGEGKGPSKQD</sequence>
<name>A0A7M2WZT2_9BACT</name>